<dbReference type="AlphaFoldDB" id="A0A699X498"/>
<evidence type="ECO:0000313" key="1">
    <source>
        <dbReference type="EMBL" id="GFD52728.1"/>
    </source>
</evidence>
<feature type="non-terminal residue" evidence="1">
    <location>
        <position position="33"/>
    </location>
</feature>
<accession>A0A699X498</accession>
<comment type="caution">
    <text evidence="1">The sequence shown here is derived from an EMBL/GenBank/DDBJ whole genome shotgun (WGS) entry which is preliminary data.</text>
</comment>
<dbReference type="EMBL" id="BKCJ011785638">
    <property type="protein sequence ID" value="GFD52728.1"/>
    <property type="molecule type" value="Genomic_DNA"/>
</dbReference>
<sequence>MVNWSDHEAENKTGVVEKVYEMMAGLNGDHAAK</sequence>
<proteinExistence type="predicted"/>
<name>A0A699X498_TANCI</name>
<protein>
    <submittedName>
        <fullName evidence="1">Uncharacterized protein</fullName>
    </submittedName>
</protein>
<organism evidence="1">
    <name type="scientific">Tanacetum cinerariifolium</name>
    <name type="common">Dalmatian daisy</name>
    <name type="synonym">Chrysanthemum cinerariifolium</name>
    <dbReference type="NCBI Taxonomy" id="118510"/>
    <lineage>
        <taxon>Eukaryota</taxon>
        <taxon>Viridiplantae</taxon>
        <taxon>Streptophyta</taxon>
        <taxon>Embryophyta</taxon>
        <taxon>Tracheophyta</taxon>
        <taxon>Spermatophyta</taxon>
        <taxon>Magnoliopsida</taxon>
        <taxon>eudicotyledons</taxon>
        <taxon>Gunneridae</taxon>
        <taxon>Pentapetalae</taxon>
        <taxon>asterids</taxon>
        <taxon>campanulids</taxon>
        <taxon>Asterales</taxon>
        <taxon>Asteraceae</taxon>
        <taxon>Asteroideae</taxon>
        <taxon>Anthemideae</taxon>
        <taxon>Anthemidinae</taxon>
        <taxon>Tanacetum</taxon>
    </lineage>
</organism>
<reference evidence="1" key="1">
    <citation type="journal article" date="2019" name="Sci. Rep.">
        <title>Draft genome of Tanacetum cinerariifolium, the natural source of mosquito coil.</title>
        <authorList>
            <person name="Yamashiro T."/>
            <person name="Shiraishi A."/>
            <person name="Satake H."/>
            <person name="Nakayama K."/>
        </authorList>
    </citation>
    <scope>NUCLEOTIDE SEQUENCE</scope>
</reference>
<gene>
    <name evidence="1" type="ORF">Tci_924697</name>
</gene>